<evidence type="ECO:0000313" key="2">
    <source>
        <dbReference type="EMBL" id="CAB0005501.1"/>
    </source>
</evidence>
<dbReference type="Proteomes" id="UP000479000">
    <property type="component" value="Unassembled WGS sequence"/>
</dbReference>
<protein>
    <submittedName>
        <fullName evidence="1">Uncharacterized protein</fullName>
    </submittedName>
</protein>
<accession>A0A6H5GW22</accession>
<keyword evidence="3" id="KW-1185">Reference proteome</keyword>
<name>A0A6H5GW22_9HEMI</name>
<dbReference type="AlphaFoldDB" id="A0A6H5GW22"/>
<feature type="non-terminal residue" evidence="1">
    <location>
        <position position="51"/>
    </location>
</feature>
<gene>
    <name evidence="1" type="ORF">NTEN_LOCUS10976</name>
    <name evidence="2" type="ORF">NTEN_LOCUS10978</name>
</gene>
<evidence type="ECO:0000313" key="1">
    <source>
        <dbReference type="EMBL" id="CAB0005499.1"/>
    </source>
</evidence>
<reference evidence="1 3" key="1">
    <citation type="submission" date="2020-02" db="EMBL/GenBank/DDBJ databases">
        <authorList>
            <person name="Ferguson B K."/>
        </authorList>
    </citation>
    <scope>NUCLEOTIDE SEQUENCE [LARGE SCALE GENOMIC DNA]</scope>
</reference>
<organism evidence="1 3">
    <name type="scientific">Nesidiocoris tenuis</name>
    <dbReference type="NCBI Taxonomy" id="355587"/>
    <lineage>
        <taxon>Eukaryota</taxon>
        <taxon>Metazoa</taxon>
        <taxon>Ecdysozoa</taxon>
        <taxon>Arthropoda</taxon>
        <taxon>Hexapoda</taxon>
        <taxon>Insecta</taxon>
        <taxon>Pterygota</taxon>
        <taxon>Neoptera</taxon>
        <taxon>Paraneoptera</taxon>
        <taxon>Hemiptera</taxon>
        <taxon>Heteroptera</taxon>
        <taxon>Panheteroptera</taxon>
        <taxon>Cimicomorpha</taxon>
        <taxon>Miridae</taxon>
        <taxon>Dicyphina</taxon>
        <taxon>Nesidiocoris</taxon>
    </lineage>
</organism>
<sequence length="51" mass="6048">MMFHHFVMIDGLTRPRQLSFSRVRNKIQKFLEGSILDYHMNLQTVRRAGNG</sequence>
<evidence type="ECO:0000313" key="3">
    <source>
        <dbReference type="Proteomes" id="UP000479000"/>
    </source>
</evidence>
<dbReference type="EMBL" id="CADCXU010016510">
    <property type="protein sequence ID" value="CAB0005501.1"/>
    <property type="molecule type" value="Genomic_DNA"/>
</dbReference>
<dbReference type="EMBL" id="CADCXU010016509">
    <property type="protein sequence ID" value="CAB0005499.1"/>
    <property type="molecule type" value="Genomic_DNA"/>
</dbReference>
<proteinExistence type="predicted"/>